<evidence type="ECO:0000313" key="3">
    <source>
        <dbReference type="EMBL" id="MCA9382151.1"/>
    </source>
</evidence>
<dbReference type="Proteomes" id="UP000782843">
    <property type="component" value="Unassembled WGS sequence"/>
</dbReference>
<keyword evidence="2" id="KW-0472">Membrane</keyword>
<accession>A0A955RHR0</accession>
<dbReference type="EMBL" id="JAGQLG010000072">
    <property type="protein sequence ID" value="MCA9382151.1"/>
    <property type="molecule type" value="Genomic_DNA"/>
</dbReference>
<proteinExistence type="predicted"/>
<evidence type="ECO:0000256" key="2">
    <source>
        <dbReference type="SAM" id="Phobius"/>
    </source>
</evidence>
<feature type="transmembrane region" description="Helical" evidence="2">
    <location>
        <begin position="128"/>
        <end position="146"/>
    </location>
</feature>
<feature type="transmembrane region" description="Helical" evidence="2">
    <location>
        <begin position="6"/>
        <end position="26"/>
    </location>
</feature>
<reference evidence="3" key="1">
    <citation type="submission" date="2020-04" db="EMBL/GenBank/DDBJ databases">
        <authorList>
            <person name="Zhang T."/>
        </authorList>
    </citation>
    <scope>NUCLEOTIDE SEQUENCE</scope>
    <source>
        <strain evidence="3">HKST-UBA10</strain>
    </source>
</reference>
<keyword evidence="2" id="KW-1133">Transmembrane helix</keyword>
<comment type="caution">
    <text evidence="3">The sequence shown here is derived from an EMBL/GenBank/DDBJ whole genome shotgun (WGS) entry which is preliminary data.</text>
</comment>
<feature type="transmembrane region" description="Helical" evidence="2">
    <location>
        <begin position="99"/>
        <end position="116"/>
    </location>
</feature>
<feature type="transmembrane region" description="Helical" evidence="2">
    <location>
        <begin position="196"/>
        <end position="213"/>
    </location>
</feature>
<feature type="region of interest" description="Disordered" evidence="1">
    <location>
        <begin position="268"/>
        <end position="293"/>
    </location>
</feature>
<dbReference type="AlphaFoldDB" id="A0A955RHR0"/>
<feature type="transmembrane region" description="Helical" evidence="2">
    <location>
        <begin position="219"/>
        <end position="238"/>
    </location>
</feature>
<gene>
    <name evidence="3" type="ORF">KC660_01960</name>
</gene>
<organism evidence="3 4">
    <name type="scientific">Candidatus Dojkabacteria bacterium</name>
    <dbReference type="NCBI Taxonomy" id="2099670"/>
    <lineage>
        <taxon>Bacteria</taxon>
        <taxon>Candidatus Dojkabacteria</taxon>
    </lineage>
</organism>
<feature type="transmembrane region" description="Helical" evidence="2">
    <location>
        <begin position="166"/>
        <end position="184"/>
    </location>
</feature>
<feature type="compositionally biased region" description="Polar residues" evidence="1">
    <location>
        <begin position="278"/>
        <end position="293"/>
    </location>
</feature>
<feature type="transmembrane region" description="Helical" evidence="2">
    <location>
        <begin position="38"/>
        <end position="60"/>
    </location>
</feature>
<protein>
    <submittedName>
        <fullName evidence="3">Uncharacterized protein</fullName>
    </submittedName>
</protein>
<keyword evidence="2" id="KW-0812">Transmembrane</keyword>
<evidence type="ECO:0000256" key="1">
    <source>
        <dbReference type="SAM" id="MobiDB-lite"/>
    </source>
</evidence>
<reference evidence="3" key="2">
    <citation type="journal article" date="2021" name="Microbiome">
        <title>Successional dynamics and alternative stable states in a saline activated sludge microbial community over 9 years.</title>
        <authorList>
            <person name="Wang Y."/>
            <person name="Ye J."/>
            <person name="Ju F."/>
            <person name="Liu L."/>
            <person name="Boyd J.A."/>
            <person name="Deng Y."/>
            <person name="Parks D.H."/>
            <person name="Jiang X."/>
            <person name="Yin X."/>
            <person name="Woodcroft B.J."/>
            <person name="Tyson G.W."/>
            <person name="Hugenholtz P."/>
            <person name="Polz M.F."/>
            <person name="Zhang T."/>
        </authorList>
    </citation>
    <scope>NUCLEOTIDE SEQUENCE</scope>
    <source>
        <strain evidence="3">HKST-UBA10</strain>
    </source>
</reference>
<evidence type="ECO:0000313" key="4">
    <source>
        <dbReference type="Proteomes" id="UP000782843"/>
    </source>
</evidence>
<name>A0A955RHR0_9BACT</name>
<sequence>MSSHITQLLFFTVLSFGGLYLVWKLAKTKGFSAYRLFDLYLLGLLSAVLFARLGFMIVHLKSYLEAGFSLFPFYTLGTERVWFEQLPWSYFKFWEGLDILGYLFAPGLLFFLYMIFLKKTERKFRDVLSFPFAIVTLILMLINVVADRNSFPPLFFSNNDLIGTLYIISLILAFVVVCVVFYFYIKEDDTKSVSGVLNFFLLGVMFLVLNFFWPKDTEFSAKIYWVGLSLTISIFSLIRLIPILRDNEENDNSPRRFRTLKRTTTENGLNNGDYIDPNTDSADASQKTTTSRSSRFNMRYSNLRKDPIYKRLVDSILVVYYKVRRRV</sequence>